<dbReference type="InterPro" id="IPR050681">
    <property type="entry name" value="CDF/SLC30A"/>
</dbReference>
<dbReference type="Pfam" id="PF01545">
    <property type="entry name" value="Cation_efflux"/>
    <property type="match status" value="1"/>
</dbReference>
<dbReference type="Proteomes" id="UP001374535">
    <property type="component" value="Chromosome 2"/>
</dbReference>
<evidence type="ECO:0000313" key="10">
    <source>
        <dbReference type="Proteomes" id="UP001374535"/>
    </source>
</evidence>
<dbReference type="GO" id="GO:0005385">
    <property type="term" value="F:zinc ion transmembrane transporter activity"/>
    <property type="evidence" value="ECO:0007669"/>
    <property type="project" value="TreeGrafter"/>
</dbReference>
<evidence type="ECO:0000256" key="3">
    <source>
        <dbReference type="ARBA" id="ARBA00022906"/>
    </source>
</evidence>
<dbReference type="AlphaFoldDB" id="A0AAQ3SA20"/>
<keyword evidence="3" id="KW-0406">Ion transport</keyword>
<keyword evidence="2 6" id="KW-0812">Transmembrane</keyword>
<keyword evidence="7" id="KW-0732">Signal</keyword>
<evidence type="ECO:0000256" key="7">
    <source>
        <dbReference type="SAM" id="SignalP"/>
    </source>
</evidence>
<reference evidence="9 10" key="1">
    <citation type="journal article" date="2023" name="Life. Sci Alliance">
        <title>Evolutionary insights into 3D genome organization and epigenetic landscape of Vigna mungo.</title>
        <authorList>
            <person name="Junaid A."/>
            <person name="Singh B."/>
            <person name="Bhatia S."/>
        </authorList>
    </citation>
    <scope>NUCLEOTIDE SEQUENCE [LARGE SCALE GENOMIC DNA]</scope>
    <source>
        <strain evidence="9">Urdbean</strain>
    </source>
</reference>
<keyword evidence="3" id="KW-0862">Zinc</keyword>
<evidence type="ECO:0000256" key="4">
    <source>
        <dbReference type="ARBA" id="ARBA00022989"/>
    </source>
</evidence>
<feature type="transmembrane region" description="Helical" evidence="6">
    <location>
        <begin position="59"/>
        <end position="78"/>
    </location>
</feature>
<dbReference type="Gene3D" id="1.20.1510.10">
    <property type="entry name" value="Cation efflux protein transmembrane domain"/>
    <property type="match status" value="1"/>
</dbReference>
<gene>
    <name evidence="9" type="ORF">V8G54_008608</name>
</gene>
<keyword evidence="4 6" id="KW-1133">Transmembrane helix</keyword>
<keyword evidence="10" id="KW-1185">Reference proteome</keyword>
<evidence type="ECO:0000256" key="6">
    <source>
        <dbReference type="SAM" id="Phobius"/>
    </source>
</evidence>
<dbReference type="SUPFAM" id="SSF161111">
    <property type="entry name" value="Cation efflux protein transmembrane domain-like"/>
    <property type="match status" value="1"/>
</dbReference>
<name>A0AAQ3SA20_VIGMU</name>
<evidence type="ECO:0000256" key="2">
    <source>
        <dbReference type="ARBA" id="ARBA00022692"/>
    </source>
</evidence>
<organism evidence="9 10">
    <name type="scientific">Vigna mungo</name>
    <name type="common">Black gram</name>
    <name type="synonym">Phaseolus mungo</name>
    <dbReference type="NCBI Taxonomy" id="3915"/>
    <lineage>
        <taxon>Eukaryota</taxon>
        <taxon>Viridiplantae</taxon>
        <taxon>Streptophyta</taxon>
        <taxon>Embryophyta</taxon>
        <taxon>Tracheophyta</taxon>
        <taxon>Spermatophyta</taxon>
        <taxon>Magnoliopsida</taxon>
        <taxon>eudicotyledons</taxon>
        <taxon>Gunneridae</taxon>
        <taxon>Pentapetalae</taxon>
        <taxon>rosids</taxon>
        <taxon>fabids</taxon>
        <taxon>Fabales</taxon>
        <taxon>Fabaceae</taxon>
        <taxon>Papilionoideae</taxon>
        <taxon>50 kb inversion clade</taxon>
        <taxon>NPAAA clade</taxon>
        <taxon>indigoferoid/millettioid clade</taxon>
        <taxon>Phaseoleae</taxon>
        <taxon>Vigna</taxon>
    </lineage>
</organism>
<feature type="transmembrane region" description="Helical" evidence="6">
    <location>
        <begin position="33"/>
        <end position="52"/>
    </location>
</feature>
<accession>A0AAQ3SA20</accession>
<dbReference type="InterPro" id="IPR027469">
    <property type="entry name" value="Cation_efflux_TMD_sf"/>
</dbReference>
<dbReference type="PANTHER" id="PTHR11562">
    <property type="entry name" value="CATION EFFLUX PROTEIN/ ZINC TRANSPORTER"/>
    <property type="match status" value="1"/>
</dbReference>
<feature type="transmembrane region" description="Helical" evidence="6">
    <location>
        <begin position="90"/>
        <end position="111"/>
    </location>
</feature>
<evidence type="ECO:0000259" key="8">
    <source>
        <dbReference type="Pfam" id="PF01545"/>
    </source>
</evidence>
<dbReference type="InterPro" id="IPR058533">
    <property type="entry name" value="Cation_efflux_TM"/>
</dbReference>
<dbReference type="PANTHER" id="PTHR11562:SF88">
    <property type="entry name" value="METAL TOLERANCE PROTEIN 1"/>
    <property type="match status" value="1"/>
</dbReference>
<keyword evidence="3" id="KW-0864">Zinc transport</keyword>
<dbReference type="EMBL" id="CP144699">
    <property type="protein sequence ID" value="WVZ21286.1"/>
    <property type="molecule type" value="Genomic_DNA"/>
</dbReference>
<feature type="domain" description="Cation efflux protein transmembrane" evidence="8">
    <location>
        <begin position="3"/>
        <end position="118"/>
    </location>
</feature>
<protein>
    <recommendedName>
        <fullName evidence="8">Cation efflux protein transmembrane domain-containing protein</fullName>
    </recommendedName>
</protein>
<keyword evidence="3" id="KW-0813">Transport</keyword>
<evidence type="ECO:0000256" key="5">
    <source>
        <dbReference type="ARBA" id="ARBA00023136"/>
    </source>
</evidence>
<evidence type="ECO:0000313" key="9">
    <source>
        <dbReference type="EMBL" id="WVZ21286.1"/>
    </source>
</evidence>
<dbReference type="GO" id="GO:0005886">
    <property type="term" value="C:plasma membrane"/>
    <property type="evidence" value="ECO:0007669"/>
    <property type="project" value="TreeGrafter"/>
</dbReference>
<feature type="signal peptide" evidence="7">
    <location>
        <begin position="1"/>
        <end position="17"/>
    </location>
</feature>
<evidence type="ECO:0000256" key="1">
    <source>
        <dbReference type="ARBA" id="ARBA00004141"/>
    </source>
</evidence>
<sequence>MTVILCAIFMTIEVVDGIKVNSLDILTDAAHLFSDFATFAISLFSLWAATGWEAIPRHALVSIQLIWLLAGIMLYEAIDKIIVGPKSVDGFLMFLVSAFGPVVNIIMALLLGHDHGHGHDGHVMDTDTNMDMAIGMDLQFLPIMMQNMQKMSTIMITKSLLNLFLMNKKRSNGT</sequence>
<comment type="subcellular location">
    <subcellularLocation>
        <location evidence="1">Membrane</location>
        <topology evidence="1">Multi-pass membrane protein</topology>
    </subcellularLocation>
</comment>
<proteinExistence type="predicted"/>
<feature type="chain" id="PRO_5043034141" description="Cation efflux protein transmembrane domain-containing protein" evidence="7">
    <location>
        <begin position="18"/>
        <end position="174"/>
    </location>
</feature>
<keyword evidence="5 6" id="KW-0472">Membrane</keyword>